<evidence type="ECO:0000259" key="1">
    <source>
        <dbReference type="Pfam" id="PF00144"/>
    </source>
</evidence>
<dbReference type="Gene3D" id="3.40.710.10">
    <property type="entry name" value="DD-peptidase/beta-lactamase superfamily"/>
    <property type="match status" value="1"/>
</dbReference>
<dbReference type="Pfam" id="PF00144">
    <property type="entry name" value="Beta-lactamase"/>
    <property type="match status" value="1"/>
</dbReference>
<evidence type="ECO:0000313" key="2">
    <source>
        <dbReference type="EMBL" id="MPL70669.1"/>
    </source>
</evidence>
<keyword evidence="2" id="KW-0121">Carboxypeptidase</keyword>
<dbReference type="GO" id="GO:0009002">
    <property type="term" value="F:serine-type D-Ala-D-Ala carboxypeptidase activity"/>
    <property type="evidence" value="ECO:0007669"/>
    <property type="project" value="UniProtKB-EC"/>
</dbReference>
<feature type="domain" description="Beta-lactamase-related" evidence="1">
    <location>
        <begin position="85"/>
        <end position="371"/>
    </location>
</feature>
<keyword evidence="2" id="KW-0378">Hydrolase</keyword>
<comment type="caution">
    <text evidence="2">The sequence shown here is derived from an EMBL/GenBank/DDBJ whole genome shotgun (WGS) entry which is preliminary data.</text>
</comment>
<dbReference type="EMBL" id="VSSQ01000054">
    <property type="protein sequence ID" value="MPL70669.1"/>
    <property type="molecule type" value="Genomic_DNA"/>
</dbReference>
<dbReference type="InterPro" id="IPR050491">
    <property type="entry name" value="AmpC-like"/>
</dbReference>
<dbReference type="EC" id="3.4.16.4" evidence="2"/>
<gene>
    <name evidence="2" type="ORF">SDC9_16428</name>
</gene>
<keyword evidence="2" id="KW-0645">Protease</keyword>
<dbReference type="SUPFAM" id="SSF56601">
    <property type="entry name" value="beta-lactamase/transpeptidase-like"/>
    <property type="match status" value="1"/>
</dbReference>
<sequence length="409" mass="45040">MKIKSFFLLTLCVFVFFPMVAAAENNAAVSVAQSSIESMVTEKYLMYKTKYNLPDGAGVVVYIETPEGSAGATAGFLKGADETWHYRIASVSKTFTAASIMLLDQQGLLDIDDYITDMIPGKDIPYVSDSLNYAIPNKERITIRHILSHRAGIFDVFNNPVPESSPYPYAGQYYNYYVYEELKEPDHTFTADELFKVVAANKLSTGEPGVEYHYSDTGYTLLAKIVERVTAKSYDRFLKDNFFVPLGLNNTSAPWNGNDIGLPEPYLIGFVSDGLGFFEIAEDNMSSQVGPGNIISTPVDIARWIRSILSGRGPLTKEQIARMTLVPAGNATYALGIGNSLLGMGHSGAHPGYVNLVGYNPDDDVAVVVATPFIDYTNLNDHLAFMVEIGKEAKALAGYPKLWTQRMER</sequence>
<proteinExistence type="predicted"/>
<protein>
    <submittedName>
        <fullName evidence="2">D-alanyl-D-alanine carboxypeptidase</fullName>
        <ecNumber evidence="2">3.4.16.4</ecNumber>
    </submittedName>
</protein>
<dbReference type="PANTHER" id="PTHR46825">
    <property type="entry name" value="D-ALANYL-D-ALANINE-CARBOXYPEPTIDASE/ENDOPEPTIDASE AMPH"/>
    <property type="match status" value="1"/>
</dbReference>
<reference evidence="2" key="1">
    <citation type="submission" date="2019-08" db="EMBL/GenBank/DDBJ databases">
        <authorList>
            <person name="Kucharzyk K."/>
            <person name="Murdoch R.W."/>
            <person name="Higgins S."/>
            <person name="Loffler F."/>
        </authorList>
    </citation>
    <scope>NUCLEOTIDE SEQUENCE</scope>
</reference>
<dbReference type="AlphaFoldDB" id="A0A644TVJ7"/>
<accession>A0A644TVJ7</accession>
<organism evidence="2">
    <name type="scientific">bioreactor metagenome</name>
    <dbReference type="NCBI Taxonomy" id="1076179"/>
    <lineage>
        <taxon>unclassified sequences</taxon>
        <taxon>metagenomes</taxon>
        <taxon>ecological metagenomes</taxon>
    </lineage>
</organism>
<name>A0A644TVJ7_9ZZZZ</name>
<dbReference type="PANTHER" id="PTHR46825:SF7">
    <property type="entry name" value="D-ALANYL-D-ALANINE CARBOXYPEPTIDASE"/>
    <property type="match status" value="1"/>
</dbReference>
<dbReference type="InterPro" id="IPR001466">
    <property type="entry name" value="Beta-lactam-related"/>
</dbReference>
<dbReference type="InterPro" id="IPR012338">
    <property type="entry name" value="Beta-lactam/transpept-like"/>
</dbReference>